<sequence>MEDEIVAHTTRDRAAELQAEVRSAIRVLNGWCPRGSQQPAGGHTRGDTVLMAPQTQMRGGGSHSGAAGGGGGGGGGGVQRTGPNNPSTSVVVSSTSSMRPPPPPPPPRARPSAEGKGHHEEPTSSIPDLADENELDKMLITNNKSVHEISSKILLTEVINKIKPLAEQ</sequence>
<dbReference type="AlphaFoldDB" id="A0AA39KLH2"/>
<feature type="compositionally biased region" description="Gly residues" evidence="1">
    <location>
        <begin position="58"/>
        <end position="79"/>
    </location>
</feature>
<dbReference type="Proteomes" id="UP001168990">
    <property type="component" value="Unassembled WGS sequence"/>
</dbReference>
<organism evidence="2 3">
    <name type="scientific">Microctonus aethiopoides</name>
    <dbReference type="NCBI Taxonomy" id="144406"/>
    <lineage>
        <taxon>Eukaryota</taxon>
        <taxon>Metazoa</taxon>
        <taxon>Ecdysozoa</taxon>
        <taxon>Arthropoda</taxon>
        <taxon>Hexapoda</taxon>
        <taxon>Insecta</taxon>
        <taxon>Pterygota</taxon>
        <taxon>Neoptera</taxon>
        <taxon>Endopterygota</taxon>
        <taxon>Hymenoptera</taxon>
        <taxon>Apocrita</taxon>
        <taxon>Ichneumonoidea</taxon>
        <taxon>Braconidae</taxon>
        <taxon>Euphorinae</taxon>
        <taxon>Microctonus</taxon>
    </lineage>
</organism>
<reference evidence="2" key="2">
    <citation type="submission" date="2023-03" db="EMBL/GenBank/DDBJ databases">
        <authorList>
            <person name="Inwood S.N."/>
            <person name="Skelly J.G."/>
            <person name="Guhlin J."/>
            <person name="Harrop T.W.R."/>
            <person name="Goldson S.G."/>
            <person name="Dearden P.K."/>
        </authorList>
    </citation>
    <scope>NUCLEOTIDE SEQUENCE</scope>
    <source>
        <strain evidence="2">Irish</strain>
        <tissue evidence="2">Whole body</tissue>
    </source>
</reference>
<feature type="compositionally biased region" description="Basic and acidic residues" evidence="1">
    <location>
        <begin position="111"/>
        <end position="122"/>
    </location>
</feature>
<keyword evidence="3" id="KW-1185">Reference proteome</keyword>
<reference evidence="2" key="1">
    <citation type="journal article" date="2023" name="bioRxiv">
        <title>Scaffold-level genome assemblies of two parasitoid biocontrol wasps reveal the parthenogenesis mechanism and an associated novel virus.</title>
        <authorList>
            <person name="Inwood S."/>
            <person name="Skelly J."/>
            <person name="Guhlin J."/>
            <person name="Harrop T."/>
            <person name="Goldson S."/>
            <person name="Dearden P."/>
        </authorList>
    </citation>
    <scope>NUCLEOTIDE SEQUENCE</scope>
    <source>
        <strain evidence="2">Irish</strain>
        <tissue evidence="2">Whole body</tissue>
    </source>
</reference>
<gene>
    <name evidence="2" type="ORF">PV328_004347</name>
</gene>
<feature type="compositionally biased region" description="Pro residues" evidence="1">
    <location>
        <begin position="99"/>
        <end position="109"/>
    </location>
</feature>
<feature type="region of interest" description="Disordered" evidence="1">
    <location>
        <begin position="54"/>
        <end position="133"/>
    </location>
</feature>
<feature type="compositionally biased region" description="Low complexity" evidence="1">
    <location>
        <begin position="83"/>
        <end position="98"/>
    </location>
</feature>
<comment type="caution">
    <text evidence="2">The sequence shown here is derived from an EMBL/GenBank/DDBJ whole genome shotgun (WGS) entry which is preliminary data.</text>
</comment>
<evidence type="ECO:0000313" key="3">
    <source>
        <dbReference type="Proteomes" id="UP001168990"/>
    </source>
</evidence>
<evidence type="ECO:0000313" key="2">
    <source>
        <dbReference type="EMBL" id="KAK0165865.1"/>
    </source>
</evidence>
<proteinExistence type="predicted"/>
<accession>A0AA39KLH2</accession>
<protein>
    <submittedName>
        <fullName evidence="2">Uncharacterized protein</fullName>
    </submittedName>
</protein>
<evidence type="ECO:0000256" key="1">
    <source>
        <dbReference type="SAM" id="MobiDB-lite"/>
    </source>
</evidence>
<name>A0AA39KLH2_9HYME</name>
<dbReference type="EMBL" id="JAQQBS010001422">
    <property type="protein sequence ID" value="KAK0165865.1"/>
    <property type="molecule type" value="Genomic_DNA"/>
</dbReference>